<dbReference type="AlphaFoldDB" id="A0A9P1DQ59"/>
<feature type="region of interest" description="Disordered" evidence="1">
    <location>
        <begin position="38"/>
        <end position="123"/>
    </location>
</feature>
<comment type="caution">
    <text evidence="2">The sequence shown here is derived from an EMBL/GenBank/DDBJ whole genome shotgun (WGS) entry which is preliminary data.</text>
</comment>
<dbReference type="OrthoDB" id="10603821at2759"/>
<evidence type="ECO:0000313" key="2">
    <source>
        <dbReference type="EMBL" id="CAI4013665.1"/>
    </source>
</evidence>
<evidence type="ECO:0000313" key="4">
    <source>
        <dbReference type="Proteomes" id="UP001152797"/>
    </source>
</evidence>
<evidence type="ECO:0000256" key="1">
    <source>
        <dbReference type="SAM" id="MobiDB-lite"/>
    </source>
</evidence>
<keyword evidence="4" id="KW-1185">Reference proteome</keyword>
<organism evidence="2">
    <name type="scientific">Cladocopium goreaui</name>
    <dbReference type="NCBI Taxonomy" id="2562237"/>
    <lineage>
        <taxon>Eukaryota</taxon>
        <taxon>Sar</taxon>
        <taxon>Alveolata</taxon>
        <taxon>Dinophyceae</taxon>
        <taxon>Suessiales</taxon>
        <taxon>Symbiodiniaceae</taxon>
        <taxon>Cladocopium</taxon>
    </lineage>
</organism>
<dbReference type="EMBL" id="CAMXCT010005979">
    <property type="protein sequence ID" value="CAI4013665.1"/>
    <property type="molecule type" value="Genomic_DNA"/>
</dbReference>
<reference evidence="3" key="2">
    <citation type="submission" date="2024-04" db="EMBL/GenBank/DDBJ databases">
        <authorList>
            <person name="Chen Y."/>
            <person name="Shah S."/>
            <person name="Dougan E. K."/>
            <person name="Thang M."/>
            <person name="Chan C."/>
        </authorList>
    </citation>
    <scope>NUCLEOTIDE SEQUENCE [LARGE SCALE GENOMIC DNA]</scope>
</reference>
<dbReference type="EMBL" id="CAMXCT020005979">
    <property type="protein sequence ID" value="CAL1167040.1"/>
    <property type="molecule type" value="Genomic_DNA"/>
</dbReference>
<reference evidence="2" key="1">
    <citation type="submission" date="2022-10" db="EMBL/GenBank/DDBJ databases">
        <authorList>
            <person name="Chen Y."/>
            <person name="Dougan E. K."/>
            <person name="Chan C."/>
            <person name="Rhodes N."/>
            <person name="Thang M."/>
        </authorList>
    </citation>
    <scope>NUCLEOTIDE SEQUENCE</scope>
</reference>
<accession>A0A9P1DQ59</accession>
<dbReference type="EMBL" id="CAMXCT030005979">
    <property type="protein sequence ID" value="CAL4800977.1"/>
    <property type="molecule type" value="Genomic_DNA"/>
</dbReference>
<protein>
    <submittedName>
        <fullName evidence="2">Uncharacterized protein</fullName>
    </submittedName>
</protein>
<name>A0A9P1DQ59_9DINO</name>
<evidence type="ECO:0000313" key="3">
    <source>
        <dbReference type="EMBL" id="CAL1167040.1"/>
    </source>
</evidence>
<proteinExistence type="predicted"/>
<sequence length="123" mass="14217">MDWPLSVAEKQSRAFDLYQREVVAVEASLQAAERELRKLKDDQGRSQSFKDIGLSSGKADSHRKYVAMKAEEEKPERKATFDHQERSKASAERVEEWRNRSKTLDSTEEMVTWQESGGLIVER</sequence>
<gene>
    <name evidence="2" type="ORF">C1SCF055_LOCUS38621</name>
</gene>
<feature type="compositionally biased region" description="Basic and acidic residues" evidence="1">
    <location>
        <begin position="59"/>
        <end position="105"/>
    </location>
</feature>
<dbReference type="Proteomes" id="UP001152797">
    <property type="component" value="Unassembled WGS sequence"/>
</dbReference>